<dbReference type="AlphaFoldDB" id="A0A3L8P4W4"/>
<dbReference type="EMBL" id="RDBE01000006">
    <property type="protein sequence ID" value="RLV49793.1"/>
    <property type="molecule type" value="Genomic_DNA"/>
</dbReference>
<protein>
    <recommendedName>
        <fullName evidence="1">SnoaL-like domain-containing protein</fullName>
    </recommendedName>
</protein>
<organism evidence="2 3">
    <name type="scientific">Nocardioides mangrovicus</name>
    <dbReference type="NCBI Taxonomy" id="2478913"/>
    <lineage>
        <taxon>Bacteria</taxon>
        <taxon>Bacillati</taxon>
        <taxon>Actinomycetota</taxon>
        <taxon>Actinomycetes</taxon>
        <taxon>Propionibacteriales</taxon>
        <taxon>Nocardioidaceae</taxon>
        <taxon>Nocardioides</taxon>
    </lineage>
</organism>
<evidence type="ECO:0000313" key="2">
    <source>
        <dbReference type="EMBL" id="RLV49793.1"/>
    </source>
</evidence>
<dbReference type="SUPFAM" id="SSF54427">
    <property type="entry name" value="NTF2-like"/>
    <property type="match status" value="1"/>
</dbReference>
<sequence>MASVCQGLCEGGAVPSRPEVVDLVQRYAAAVAAQDVDAATALFAADARHEDPVGEGVDHGRPAIRTFFEQWFSFTFDARLDGAVTVHGRFVAFRLAIEVPAGRTPFRVLVTTFVEVTPDLLVASLTAVPDAHA</sequence>
<evidence type="ECO:0000259" key="1">
    <source>
        <dbReference type="Pfam" id="PF12680"/>
    </source>
</evidence>
<dbReference type="Pfam" id="PF12680">
    <property type="entry name" value="SnoaL_2"/>
    <property type="match status" value="1"/>
</dbReference>
<dbReference type="InterPro" id="IPR032710">
    <property type="entry name" value="NTF2-like_dom_sf"/>
</dbReference>
<name>A0A3L8P4W4_9ACTN</name>
<accession>A0A3L8P4W4</accession>
<feature type="domain" description="SnoaL-like" evidence="1">
    <location>
        <begin position="24"/>
        <end position="117"/>
    </location>
</feature>
<evidence type="ECO:0000313" key="3">
    <source>
        <dbReference type="Proteomes" id="UP000281708"/>
    </source>
</evidence>
<dbReference type="InterPro" id="IPR037401">
    <property type="entry name" value="SnoaL-like"/>
</dbReference>
<keyword evidence="3" id="KW-1185">Reference proteome</keyword>
<proteinExistence type="predicted"/>
<gene>
    <name evidence="2" type="ORF">D9V37_07805</name>
</gene>
<dbReference type="Proteomes" id="UP000281708">
    <property type="component" value="Unassembled WGS sequence"/>
</dbReference>
<reference evidence="2 3" key="1">
    <citation type="submission" date="2018-10" db="EMBL/GenBank/DDBJ databases">
        <title>Marmoricola sp. 4Q3S-7 whole genome shotgun sequence.</title>
        <authorList>
            <person name="Li F."/>
        </authorList>
    </citation>
    <scope>NUCLEOTIDE SEQUENCE [LARGE SCALE GENOMIC DNA]</scope>
    <source>
        <strain evidence="2 3">4Q3S-7</strain>
    </source>
</reference>
<comment type="caution">
    <text evidence="2">The sequence shown here is derived from an EMBL/GenBank/DDBJ whole genome shotgun (WGS) entry which is preliminary data.</text>
</comment>
<dbReference type="Gene3D" id="3.10.450.50">
    <property type="match status" value="1"/>
</dbReference>